<dbReference type="GeneID" id="94828351"/>
<dbReference type="AlphaFoldDB" id="A0A1J4JX19"/>
<organism evidence="1 2">
    <name type="scientific">Tritrichomonas foetus</name>
    <dbReference type="NCBI Taxonomy" id="1144522"/>
    <lineage>
        <taxon>Eukaryota</taxon>
        <taxon>Metamonada</taxon>
        <taxon>Parabasalia</taxon>
        <taxon>Tritrichomonadida</taxon>
        <taxon>Tritrichomonadidae</taxon>
        <taxon>Tritrichomonas</taxon>
    </lineage>
</organism>
<protein>
    <submittedName>
        <fullName evidence="1">Uncharacterized protein</fullName>
    </submittedName>
</protein>
<gene>
    <name evidence="1" type="ORF">TRFO_07383</name>
</gene>
<evidence type="ECO:0000313" key="2">
    <source>
        <dbReference type="Proteomes" id="UP000179807"/>
    </source>
</evidence>
<accession>A0A1J4JX19</accession>
<comment type="caution">
    <text evidence="1">The sequence shown here is derived from an EMBL/GenBank/DDBJ whole genome shotgun (WGS) entry which is preliminary data.</text>
</comment>
<dbReference type="RefSeq" id="XP_068354957.1">
    <property type="nucleotide sequence ID" value="XM_068493647.1"/>
</dbReference>
<dbReference type="Proteomes" id="UP000179807">
    <property type="component" value="Unassembled WGS sequence"/>
</dbReference>
<reference evidence="1" key="1">
    <citation type="submission" date="2016-10" db="EMBL/GenBank/DDBJ databases">
        <authorList>
            <person name="Benchimol M."/>
            <person name="Almeida L.G."/>
            <person name="Vasconcelos A.T."/>
            <person name="Perreira-Neves A."/>
            <person name="Rosa I.A."/>
            <person name="Tasca T."/>
            <person name="Bogo M.R."/>
            <person name="de Souza W."/>
        </authorList>
    </citation>
    <scope>NUCLEOTIDE SEQUENCE [LARGE SCALE GENOMIC DNA]</scope>
    <source>
        <strain evidence="1">K</strain>
    </source>
</reference>
<dbReference type="VEuPathDB" id="TrichDB:TRFO_07383"/>
<keyword evidence="2" id="KW-1185">Reference proteome</keyword>
<evidence type="ECO:0000313" key="1">
    <source>
        <dbReference type="EMBL" id="OHT01821.1"/>
    </source>
</evidence>
<proteinExistence type="predicted"/>
<dbReference type="EMBL" id="MLAK01000893">
    <property type="protein sequence ID" value="OHT01821.1"/>
    <property type="molecule type" value="Genomic_DNA"/>
</dbReference>
<sequence>MRIVLSLTATTRPERVLYCPRTTSTSSSRRIGRRLMPCVFWRSFESGALIETCFSSFVALKNCLRTLRAWDETNGFVFIRERPWFPTASRQFTFSE</sequence>
<name>A0A1J4JX19_9EUKA</name>